<dbReference type="PANTHER" id="PTHR36111">
    <property type="entry name" value="INNER MEMBRANE PROTEIN-RELATED"/>
    <property type="match status" value="1"/>
</dbReference>
<organism evidence="2 3">
    <name type="scientific">Oryzomicrobium terrae</name>
    <dbReference type="NCBI Taxonomy" id="1735038"/>
    <lineage>
        <taxon>Bacteria</taxon>
        <taxon>Pseudomonadati</taxon>
        <taxon>Pseudomonadota</taxon>
        <taxon>Betaproteobacteria</taxon>
        <taxon>Rhodocyclales</taxon>
        <taxon>Rhodocyclaceae</taxon>
        <taxon>Oryzomicrobium</taxon>
    </lineage>
</organism>
<dbReference type="RefSeq" id="WP_149424877.1">
    <property type="nucleotide sequence ID" value="NZ_CP022579.1"/>
</dbReference>
<accession>A0A5C1E6B3</accession>
<dbReference type="Proteomes" id="UP000323671">
    <property type="component" value="Chromosome"/>
</dbReference>
<keyword evidence="1" id="KW-0812">Transmembrane</keyword>
<dbReference type="Pfam" id="PF04474">
    <property type="entry name" value="DUF554"/>
    <property type="match status" value="1"/>
</dbReference>
<keyword evidence="3" id="KW-1185">Reference proteome</keyword>
<dbReference type="KEGG" id="otr:OTERR_06980"/>
<evidence type="ECO:0000313" key="3">
    <source>
        <dbReference type="Proteomes" id="UP000323671"/>
    </source>
</evidence>
<feature type="transmembrane region" description="Helical" evidence="1">
    <location>
        <begin position="213"/>
        <end position="233"/>
    </location>
</feature>
<evidence type="ECO:0000313" key="2">
    <source>
        <dbReference type="EMBL" id="QEL64174.1"/>
    </source>
</evidence>
<keyword evidence="1" id="KW-1133">Transmembrane helix</keyword>
<dbReference type="PANTHER" id="PTHR36111:SF2">
    <property type="entry name" value="INNER MEMBRANE PROTEIN"/>
    <property type="match status" value="1"/>
</dbReference>
<feature type="transmembrane region" description="Helical" evidence="1">
    <location>
        <begin position="32"/>
        <end position="50"/>
    </location>
</feature>
<dbReference type="AlphaFoldDB" id="A0A5C1E6B3"/>
<feature type="transmembrane region" description="Helical" evidence="1">
    <location>
        <begin position="105"/>
        <end position="126"/>
    </location>
</feature>
<dbReference type="InterPro" id="IPR007563">
    <property type="entry name" value="DUF554"/>
</dbReference>
<protein>
    <recommendedName>
        <fullName evidence="4">DUF554 domain-containing protein</fullName>
    </recommendedName>
</protein>
<evidence type="ECO:0000256" key="1">
    <source>
        <dbReference type="SAM" id="Phobius"/>
    </source>
</evidence>
<proteinExistence type="predicted"/>
<dbReference type="EMBL" id="CP022579">
    <property type="protein sequence ID" value="QEL64174.1"/>
    <property type="molecule type" value="Genomic_DNA"/>
</dbReference>
<feature type="transmembrane region" description="Helical" evidence="1">
    <location>
        <begin position="62"/>
        <end position="85"/>
    </location>
</feature>
<keyword evidence="1" id="KW-0472">Membrane</keyword>
<name>A0A5C1E6B3_9RHOO</name>
<gene>
    <name evidence="2" type="ORF">OTERR_06980</name>
</gene>
<feature type="transmembrane region" description="Helical" evidence="1">
    <location>
        <begin position="146"/>
        <end position="169"/>
    </location>
</feature>
<sequence>MLGPLVNSAVLIVGGISGAVLGRRIPVRVTQALPLTCGILAAGIGTTLMAKVHAIPPLALALLGGALIGELLCLERGLELAIGWAQKQAERLLPGDKGNPKVEGFVAKYVTILVLFCASGMGIFGATHEGMTGEAQILIAKSVLDLFTATIFAAELGVAVALIAVPQMLIQGALYASASLLVPLTTPTMLADFSACGGLVMLATGLRICGIKLFPVVNMLPALVLAMPCSALWSRFFA</sequence>
<evidence type="ECO:0008006" key="4">
    <source>
        <dbReference type="Google" id="ProtNLM"/>
    </source>
</evidence>
<reference evidence="2 3" key="1">
    <citation type="submission" date="2017-07" db="EMBL/GenBank/DDBJ databases">
        <title>Complete genome sequence of Oryzomicrobium terrae TPP412.</title>
        <authorList>
            <person name="Chiu L.-W."/>
            <person name="Lo K.-J."/>
            <person name="Tsai Y.-M."/>
            <person name="Lin S.-S."/>
            <person name="Kuo C.-H."/>
            <person name="Liu C.-T."/>
        </authorList>
    </citation>
    <scope>NUCLEOTIDE SEQUENCE [LARGE SCALE GENOMIC DNA]</scope>
    <source>
        <strain evidence="2 3">TPP412</strain>
    </source>
</reference>